<proteinExistence type="predicted"/>
<dbReference type="RefSeq" id="XP_015875353.1">
    <property type="nucleotide sequence ID" value="XM_016019867.4"/>
</dbReference>
<feature type="region of interest" description="Disordered" evidence="6">
    <location>
        <begin position="265"/>
        <end position="295"/>
    </location>
</feature>
<feature type="domain" description="PPC" evidence="7">
    <location>
        <begin position="130"/>
        <end position="267"/>
    </location>
</feature>
<dbReference type="CDD" id="cd11378">
    <property type="entry name" value="DUF296"/>
    <property type="match status" value="1"/>
</dbReference>
<evidence type="ECO:0000256" key="5">
    <source>
        <dbReference type="RuleBase" id="RU367031"/>
    </source>
</evidence>
<feature type="compositionally biased region" description="Polar residues" evidence="6">
    <location>
        <begin position="271"/>
        <end position="287"/>
    </location>
</feature>
<organism evidence="8 9">
    <name type="scientific">Ziziphus jujuba</name>
    <name type="common">Chinese jujube</name>
    <name type="synonym">Ziziphus sativa</name>
    <dbReference type="NCBI Taxonomy" id="326968"/>
    <lineage>
        <taxon>Eukaryota</taxon>
        <taxon>Viridiplantae</taxon>
        <taxon>Streptophyta</taxon>
        <taxon>Embryophyta</taxon>
        <taxon>Tracheophyta</taxon>
        <taxon>Spermatophyta</taxon>
        <taxon>Magnoliopsida</taxon>
        <taxon>eudicotyledons</taxon>
        <taxon>Gunneridae</taxon>
        <taxon>Pentapetalae</taxon>
        <taxon>rosids</taxon>
        <taxon>fabids</taxon>
        <taxon>Rosales</taxon>
        <taxon>Rhamnaceae</taxon>
        <taxon>Paliureae</taxon>
        <taxon>Ziziphus</taxon>
    </lineage>
</organism>
<gene>
    <name evidence="9" type="primary">LOC107412159</name>
</gene>
<feature type="region of interest" description="Disordered" evidence="6">
    <location>
        <begin position="319"/>
        <end position="350"/>
    </location>
</feature>
<reference evidence="9" key="1">
    <citation type="submission" date="2025-08" db="UniProtKB">
        <authorList>
            <consortium name="RefSeq"/>
        </authorList>
    </citation>
    <scope>IDENTIFICATION</scope>
    <source>
        <tissue evidence="9">Seedling</tissue>
    </source>
</reference>
<feature type="compositionally biased region" description="Low complexity" evidence="6">
    <location>
        <begin position="111"/>
        <end position="122"/>
    </location>
</feature>
<comment type="subcellular location">
    <subcellularLocation>
        <location evidence="5">Nucleus</location>
    </subcellularLocation>
</comment>
<feature type="compositionally biased region" description="Low complexity" evidence="6">
    <location>
        <begin position="18"/>
        <end position="37"/>
    </location>
</feature>
<comment type="domain">
    <text evidence="5">The PPC domain mediates interactions between AHL proteins.</text>
</comment>
<keyword evidence="8" id="KW-1185">Reference proteome</keyword>
<evidence type="ECO:0000313" key="8">
    <source>
        <dbReference type="Proteomes" id="UP001652623"/>
    </source>
</evidence>
<feature type="compositionally biased region" description="Polar residues" evidence="6">
    <location>
        <begin position="39"/>
        <end position="48"/>
    </location>
</feature>
<dbReference type="PANTHER" id="PTHR31500">
    <property type="entry name" value="AT-HOOK MOTIF NUCLEAR-LOCALIZED PROTEIN 9"/>
    <property type="match status" value="1"/>
</dbReference>
<dbReference type="SUPFAM" id="SSF117856">
    <property type="entry name" value="AF0104/ALDC/Ptd012-like"/>
    <property type="match status" value="1"/>
</dbReference>
<dbReference type="Gene3D" id="3.30.1330.80">
    <property type="entry name" value="Hypothetical protein, similar to alpha- acetolactate decarboxylase, domain 2"/>
    <property type="match status" value="1"/>
</dbReference>
<evidence type="ECO:0000313" key="9">
    <source>
        <dbReference type="RefSeq" id="XP_015875353.1"/>
    </source>
</evidence>
<evidence type="ECO:0000256" key="6">
    <source>
        <dbReference type="SAM" id="MobiDB-lite"/>
    </source>
</evidence>
<dbReference type="InterPro" id="IPR005175">
    <property type="entry name" value="PPC_dom"/>
</dbReference>
<dbReference type="GO" id="GO:0005634">
    <property type="term" value="C:nucleus"/>
    <property type="evidence" value="ECO:0007669"/>
    <property type="project" value="UniProtKB-SubCell"/>
</dbReference>
<dbReference type="AlphaFoldDB" id="A0A6P3ZP18"/>
<dbReference type="GeneID" id="107412159"/>
<keyword evidence="2 5" id="KW-0238">DNA-binding</keyword>
<dbReference type="KEGG" id="zju:107412159"/>
<evidence type="ECO:0000256" key="1">
    <source>
        <dbReference type="ARBA" id="ARBA00023015"/>
    </source>
</evidence>
<feature type="region of interest" description="Disordered" evidence="6">
    <location>
        <begin position="1"/>
        <end position="123"/>
    </location>
</feature>
<sequence>MEPNENQLSYYHHHHQSPTTTTTTAPTANNAVASPTNGLLPNTHTSDGTHMVYPHSVPSAVTSPLEPAKRKRGRPRKYGTPEQALAAKKAATTSSHSSSSKDKKDHGGGAASPSYSGSSKKSQLVALGNGGQGFTPHVITVAAGEDVGQKIMMFMQQSKREICILSASGTISNASLRQPATSGGNITYEGRFEIISFSGSYVRTELGGRAGGLSVCLSSTDGQIIGGGVGGPLKAAGPVQVIVGSFMIDAKKDGVKGDVPGNKLPSPVGGASSSSIGFRSAIDSSGRNPVRGNDDHQAIPSHFMIQPRGMHMAPPRPTDWRTGPAGYELTGRGIGAHQSPENGDYDQIPD</sequence>
<evidence type="ECO:0000256" key="2">
    <source>
        <dbReference type="ARBA" id="ARBA00023125"/>
    </source>
</evidence>
<name>A0A6P3ZP18_ZIZJJ</name>
<keyword evidence="4 5" id="KW-0539">Nucleus</keyword>
<keyword evidence="1 5" id="KW-0805">Transcription regulation</keyword>
<dbReference type="GO" id="GO:0003680">
    <property type="term" value="F:minor groove of adenine-thymine-rich DNA binding"/>
    <property type="evidence" value="ECO:0007669"/>
    <property type="project" value="UniProtKB-UniRule"/>
</dbReference>
<keyword evidence="3 5" id="KW-0804">Transcription</keyword>
<evidence type="ECO:0000259" key="7">
    <source>
        <dbReference type="PROSITE" id="PS51742"/>
    </source>
</evidence>
<dbReference type="PROSITE" id="PS51742">
    <property type="entry name" value="PPC"/>
    <property type="match status" value="1"/>
</dbReference>
<accession>A0A6P3ZP18</accession>
<protein>
    <recommendedName>
        <fullName evidence="5">AT-hook motif nuclear-localized protein</fullName>
    </recommendedName>
</protein>
<comment type="function">
    <text evidence="5">Transcription factor that specifically binds AT-rich DNA sequences related to the nuclear matrix attachment regions (MARs).</text>
</comment>
<feature type="compositionally biased region" description="Low complexity" evidence="6">
    <location>
        <begin position="86"/>
        <end position="98"/>
    </location>
</feature>
<dbReference type="FunCoup" id="A0A6P3ZP18">
    <property type="interactions" value="251"/>
</dbReference>
<dbReference type="InterPro" id="IPR039605">
    <property type="entry name" value="AHL"/>
</dbReference>
<dbReference type="PANTHER" id="PTHR31500:SF68">
    <property type="entry name" value="AT-HOOK MOTIF NUCLEAR-LOCALIZED PROTEIN 14"/>
    <property type="match status" value="1"/>
</dbReference>
<evidence type="ECO:0000256" key="4">
    <source>
        <dbReference type="ARBA" id="ARBA00023242"/>
    </source>
</evidence>
<dbReference type="Proteomes" id="UP001652623">
    <property type="component" value="Chromosome 10"/>
</dbReference>
<dbReference type="InParanoid" id="A0A6P3ZP18"/>
<dbReference type="Pfam" id="PF03479">
    <property type="entry name" value="PCC"/>
    <property type="match status" value="1"/>
</dbReference>
<evidence type="ECO:0000256" key="3">
    <source>
        <dbReference type="ARBA" id="ARBA00023163"/>
    </source>
</evidence>